<protein>
    <recommendedName>
        <fullName evidence="3">Kinetochore protein NUF2</fullName>
    </recommendedName>
</protein>
<reference evidence="2" key="1">
    <citation type="journal article" date="2016" name="Gigascience">
        <title>De novo construction of an expanded transcriptome assembly for the western tarnished plant bug, Lygus hesperus.</title>
        <authorList>
            <person name="Tassone E.E."/>
            <person name="Geib S.M."/>
            <person name="Hall B."/>
            <person name="Fabrick J.A."/>
            <person name="Brent C.S."/>
            <person name="Hull J.J."/>
        </authorList>
    </citation>
    <scope>NUCLEOTIDE SEQUENCE</scope>
</reference>
<evidence type="ECO:0008006" key="3">
    <source>
        <dbReference type="Google" id="ProtNLM"/>
    </source>
</evidence>
<gene>
    <name evidence="2" type="ORF">g.64468</name>
</gene>
<evidence type="ECO:0000256" key="1">
    <source>
        <dbReference type="SAM" id="Coils"/>
    </source>
</evidence>
<name>A0A146LTL7_LYGHE</name>
<feature type="coiled-coil region" evidence="1">
    <location>
        <begin position="180"/>
        <end position="258"/>
    </location>
</feature>
<accession>A0A146LTL7</accession>
<sequence length="403" mass="45699">MAQEQRVLEEVKGFFDDFAINLLDLQKPTYVFVRDFYCRALMEFEIDSDNIRKSSHLLEGTDHTVEITGDLNLVSAINNTFNFLQFGLFDLLSPGDNQKRTVSMVSNVMEFLVMADKLTMKLDFESYGEFREQINEQAKQVEAMRQKLSEIALAKDKVLQATIAMKNELAKSKIKEQQVCTEADAAVKEANTANIKLEEKQAILKAKKAQVDQLKNAISTLKEELAGAQSLEVKEEERKKAEQEKMELQAKYMEKVAAKKKYVAALEINKSIAAEADGLFALVDEVGNRQEELLSIQKETSDMSHTVLIRKKELSPLENEAVEVEKKTKQIEADGMKIKEEYTKNIGIQDKKASELVESIGKIEGKVAECVINLDALKMEADQADSMYLEVFNQFQSYLRKGY</sequence>
<organism evidence="2">
    <name type="scientific">Lygus hesperus</name>
    <name type="common">Western plant bug</name>
    <dbReference type="NCBI Taxonomy" id="30085"/>
    <lineage>
        <taxon>Eukaryota</taxon>
        <taxon>Metazoa</taxon>
        <taxon>Ecdysozoa</taxon>
        <taxon>Arthropoda</taxon>
        <taxon>Hexapoda</taxon>
        <taxon>Insecta</taxon>
        <taxon>Pterygota</taxon>
        <taxon>Neoptera</taxon>
        <taxon>Paraneoptera</taxon>
        <taxon>Hemiptera</taxon>
        <taxon>Heteroptera</taxon>
        <taxon>Panheteroptera</taxon>
        <taxon>Cimicomorpha</taxon>
        <taxon>Miridae</taxon>
        <taxon>Mirini</taxon>
        <taxon>Lygus</taxon>
    </lineage>
</organism>
<evidence type="ECO:0000313" key="2">
    <source>
        <dbReference type="EMBL" id="JAQ10067.1"/>
    </source>
</evidence>
<keyword evidence="1" id="KW-0175">Coiled coil</keyword>
<dbReference type="AlphaFoldDB" id="A0A146LTL7"/>
<dbReference type="EMBL" id="GDHC01008562">
    <property type="protein sequence ID" value="JAQ10067.1"/>
    <property type="molecule type" value="Transcribed_RNA"/>
</dbReference>
<proteinExistence type="predicted"/>